<protein>
    <submittedName>
        <fullName evidence="9">Uncharacterized protein</fullName>
    </submittedName>
</protein>
<dbReference type="PANTHER" id="PTHR34975:SF2">
    <property type="entry name" value="SPORE GERMINATION PROTEIN A2"/>
    <property type="match status" value="1"/>
</dbReference>
<sequence length="372" mass="41106">MKIPAVEKISGTQLGLILFTFVVSTINLTVPAQMVMFAKQDAWLSVLPSAVTGLISIWVMTTLARRYPGLTILEYGSKILGKWLGSLLGLNYVYYWFVSISTITLQHTAFIKTLLLPKSPTLVGSFSLLLLCAFAVIAGIEVIGRCNQFLTPLLMLLVLPMFILAIKDADPAYLKPVLGNGIAPVLYGMFMPAGAFMNQLFILGWLLPYLNNPKRDRHVSYFALIGITVIIFVIAIISIMVLGPITGKLSYSFLSVIQYIGIEGSIERLEAIAVSIWVMGTFVKTSVSLFILCLCISQLFGIRSYRDIVLPVTLLSIIGSIWIFKNASELLNYLVFTFPLLAFLNQTFLPLMLLLIDTVQRTIRKKTASSAA</sequence>
<dbReference type="RefSeq" id="WP_126016973.1">
    <property type="nucleotide sequence ID" value="NZ_CP034437.1"/>
</dbReference>
<dbReference type="KEGG" id="palb:EJC50_17515"/>
<comment type="subcellular location">
    <subcellularLocation>
        <location evidence="1">Membrane</location>
        <topology evidence="1">Multi-pass membrane protein</topology>
    </subcellularLocation>
</comment>
<feature type="transmembrane region" description="Helical" evidence="8">
    <location>
        <begin position="219"/>
        <end position="245"/>
    </location>
</feature>
<dbReference type="GO" id="GO:0009847">
    <property type="term" value="P:spore germination"/>
    <property type="evidence" value="ECO:0007669"/>
    <property type="project" value="InterPro"/>
</dbReference>
<feature type="transmembrane region" description="Helical" evidence="8">
    <location>
        <begin position="330"/>
        <end position="356"/>
    </location>
</feature>
<keyword evidence="10" id="KW-1185">Reference proteome</keyword>
<keyword evidence="7 8" id="KW-0472">Membrane</keyword>
<evidence type="ECO:0000256" key="6">
    <source>
        <dbReference type="ARBA" id="ARBA00022989"/>
    </source>
</evidence>
<gene>
    <name evidence="9" type="ORF">EJC50_17515</name>
</gene>
<name>A0A3Q8X658_9BACL</name>
<comment type="similarity">
    <text evidence="2">Belongs to the amino acid-polyamine-organocation (APC) superfamily. Spore germination protein (SGP) (TC 2.A.3.9) family.</text>
</comment>
<evidence type="ECO:0000256" key="5">
    <source>
        <dbReference type="ARBA" id="ARBA00022692"/>
    </source>
</evidence>
<dbReference type="Proteomes" id="UP000272528">
    <property type="component" value="Chromosome"/>
</dbReference>
<dbReference type="OrthoDB" id="1675410at2"/>
<evidence type="ECO:0000256" key="4">
    <source>
        <dbReference type="ARBA" id="ARBA00022544"/>
    </source>
</evidence>
<dbReference type="Pfam" id="PF03845">
    <property type="entry name" value="Spore_permease"/>
    <property type="match status" value="1"/>
</dbReference>
<keyword evidence="6 8" id="KW-1133">Transmembrane helix</keyword>
<dbReference type="GO" id="GO:0016020">
    <property type="term" value="C:membrane"/>
    <property type="evidence" value="ECO:0007669"/>
    <property type="project" value="UniProtKB-SubCell"/>
</dbReference>
<feature type="transmembrane region" description="Helical" evidence="8">
    <location>
        <begin position="123"/>
        <end position="142"/>
    </location>
</feature>
<feature type="transmembrane region" description="Helical" evidence="8">
    <location>
        <begin position="149"/>
        <end position="166"/>
    </location>
</feature>
<evidence type="ECO:0000256" key="3">
    <source>
        <dbReference type="ARBA" id="ARBA00022448"/>
    </source>
</evidence>
<proteinExistence type="inferred from homology"/>
<evidence type="ECO:0000256" key="1">
    <source>
        <dbReference type="ARBA" id="ARBA00004141"/>
    </source>
</evidence>
<evidence type="ECO:0000313" key="10">
    <source>
        <dbReference type="Proteomes" id="UP000272528"/>
    </source>
</evidence>
<evidence type="ECO:0000256" key="7">
    <source>
        <dbReference type="ARBA" id="ARBA00023136"/>
    </source>
</evidence>
<feature type="transmembrane region" description="Helical" evidence="8">
    <location>
        <begin position="274"/>
        <end position="296"/>
    </location>
</feature>
<dbReference type="AlphaFoldDB" id="A0A3Q8X658"/>
<feature type="transmembrane region" description="Helical" evidence="8">
    <location>
        <begin position="186"/>
        <end position="207"/>
    </location>
</feature>
<evidence type="ECO:0000256" key="2">
    <source>
        <dbReference type="ARBA" id="ARBA00007998"/>
    </source>
</evidence>
<feature type="transmembrane region" description="Helical" evidence="8">
    <location>
        <begin position="42"/>
        <end position="63"/>
    </location>
</feature>
<evidence type="ECO:0000313" key="9">
    <source>
        <dbReference type="EMBL" id="AZN41266.1"/>
    </source>
</evidence>
<dbReference type="PANTHER" id="PTHR34975">
    <property type="entry name" value="SPORE GERMINATION PROTEIN A2"/>
    <property type="match status" value="1"/>
</dbReference>
<organism evidence="9 10">
    <name type="scientific">Paenibacillus albus</name>
    <dbReference type="NCBI Taxonomy" id="2495582"/>
    <lineage>
        <taxon>Bacteria</taxon>
        <taxon>Bacillati</taxon>
        <taxon>Bacillota</taxon>
        <taxon>Bacilli</taxon>
        <taxon>Bacillales</taxon>
        <taxon>Paenibacillaceae</taxon>
        <taxon>Paenibacillus</taxon>
    </lineage>
</organism>
<dbReference type="InterPro" id="IPR004761">
    <property type="entry name" value="Spore_GerAB"/>
</dbReference>
<accession>A0A3Q8X658</accession>
<feature type="transmembrane region" description="Helical" evidence="8">
    <location>
        <begin position="12"/>
        <end position="30"/>
    </location>
</feature>
<feature type="transmembrane region" description="Helical" evidence="8">
    <location>
        <begin position="83"/>
        <end position="103"/>
    </location>
</feature>
<dbReference type="Gene3D" id="1.20.1740.10">
    <property type="entry name" value="Amino acid/polyamine transporter I"/>
    <property type="match status" value="1"/>
</dbReference>
<dbReference type="EMBL" id="CP034437">
    <property type="protein sequence ID" value="AZN41266.1"/>
    <property type="molecule type" value="Genomic_DNA"/>
</dbReference>
<feature type="transmembrane region" description="Helical" evidence="8">
    <location>
        <begin position="308"/>
        <end position="324"/>
    </location>
</feature>
<evidence type="ECO:0000256" key="8">
    <source>
        <dbReference type="SAM" id="Phobius"/>
    </source>
</evidence>
<reference evidence="10" key="1">
    <citation type="submission" date="2018-12" db="EMBL/GenBank/DDBJ databases">
        <title>Genome sequence of Peanibacillus sp.</title>
        <authorList>
            <person name="Subramani G."/>
            <person name="Srinivasan S."/>
            <person name="Kim M.K."/>
        </authorList>
    </citation>
    <scope>NUCLEOTIDE SEQUENCE [LARGE SCALE GENOMIC DNA]</scope>
    <source>
        <strain evidence="10">18JY67-1</strain>
    </source>
</reference>
<keyword evidence="5 8" id="KW-0812">Transmembrane</keyword>
<dbReference type="NCBIfam" id="TIGR00912">
    <property type="entry name" value="2A0309"/>
    <property type="match status" value="1"/>
</dbReference>
<keyword evidence="4" id="KW-0309">Germination</keyword>
<keyword evidence="3" id="KW-0813">Transport</keyword>